<keyword evidence="3" id="KW-1185">Reference proteome</keyword>
<name>A0A7W7W7C2_9ACTN</name>
<feature type="transmembrane region" description="Helical" evidence="1">
    <location>
        <begin position="51"/>
        <end position="69"/>
    </location>
</feature>
<dbReference type="RefSeq" id="WP_184753152.1">
    <property type="nucleotide sequence ID" value="NZ_BAABEK010000107.1"/>
</dbReference>
<dbReference type="EMBL" id="JACHJU010000001">
    <property type="protein sequence ID" value="MBB4936631.1"/>
    <property type="molecule type" value="Genomic_DNA"/>
</dbReference>
<reference evidence="2 3" key="1">
    <citation type="submission" date="2020-08" db="EMBL/GenBank/DDBJ databases">
        <title>Sequencing the genomes of 1000 actinobacteria strains.</title>
        <authorList>
            <person name="Klenk H.-P."/>
        </authorList>
    </citation>
    <scope>NUCLEOTIDE SEQUENCE [LARGE SCALE GENOMIC DNA]</scope>
    <source>
        <strain evidence="2 3">DSM 43023</strain>
    </source>
</reference>
<gene>
    <name evidence="2" type="ORF">FHR32_000936</name>
</gene>
<organism evidence="2 3">
    <name type="scientific">Streptosporangium album</name>
    <dbReference type="NCBI Taxonomy" id="47479"/>
    <lineage>
        <taxon>Bacteria</taxon>
        <taxon>Bacillati</taxon>
        <taxon>Actinomycetota</taxon>
        <taxon>Actinomycetes</taxon>
        <taxon>Streptosporangiales</taxon>
        <taxon>Streptosporangiaceae</taxon>
        <taxon>Streptosporangium</taxon>
    </lineage>
</organism>
<evidence type="ECO:0000256" key="1">
    <source>
        <dbReference type="SAM" id="Phobius"/>
    </source>
</evidence>
<evidence type="ECO:0000313" key="2">
    <source>
        <dbReference type="EMBL" id="MBB4936631.1"/>
    </source>
</evidence>
<feature type="transmembrane region" description="Helical" evidence="1">
    <location>
        <begin position="12"/>
        <end position="39"/>
    </location>
</feature>
<keyword evidence="1" id="KW-0812">Transmembrane</keyword>
<keyword evidence="1" id="KW-1133">Transmembrane helix</keyword>
<dbReference type="AlphaFoldDB" id="A0A7W7W7C2"/>
<comment type="caution">
    <text evidence="2">The sequence shown here is derived from an EMBL/GenBank/DDBJ whole genome shotgun (WGS) entry which is preliminary data.</text>
</comment>
<proteinExistence type="predicted"/>
<sequence>MPPISQVALGFLVTFIAIRINGFDLLVDAVGWAAVASGLSRLETTVDRGFAGAKVSAVVACLVSILLLFGPTRAALITTVYTVVSLLTVWLIATVVMRRAQARGDISTAQTFNVIRLTEAIVQILAVAVLVVGGPGGIVIISGIIGFVVYIWFVVSLIRLNRLPYFV</sequence>
<evidence type="ECO:0008006" key="4">
    <source>
        <dbReference type="Google" id="ProtNLM"/>
    </source>
</evidence>
<dbReference type="Proteomes" id="UP000534286">
    <property type="component" value="Unassembled WGS sequence"/>
</dbReference>
<feature type="transmembrane region" description="Helical" evidence="1">
    <location>
        <begin position="75"/>
        <end position="93"/>
    </location>
</feature>
<protein>
    <recommendedName>
        <fullName evidence="4">CDP-alcohol phosphatidyltransferase</fullName>
    </recommendedName>
</protein>
<feature type="transmembrane region" description="Helical" evidence="1">
    <location>
        <begin position="138"/>
        <end position="158"/>
    </location>
</feature>
<accession>A0A7W7W7C2</accession>
<keyword evidence="1" id="KW-0472">Membrane</keyword>
<evidence type="ECO:0000313" key="3">
    <source>
        <dbReference type="Proteomes" id="UP000534286"/>
    </source>
</evidence>
<feature type="transmembrane region" description="Helical" evidence="1">
    <location>
        <begin position="114"/>
        <end position="132"/>
    </location>
</feature>